<feature type="compositionally biased region" description="Low complexity" evidence="1">
    <location>
        <begin position="65"/>
        <end position="77"/>
    </location>
</feature>
<gene>
    <name evidence="2" type="ORF">RHGRI_004927</name>
</gene>
<name>A0AAV6LAE0_9ERIC</name>
<organism evidence="2 3">
    <name type="scientific">Rhododendron griersonianum</name>
    <dbReference type="NCBI Taxonomy" id="479676"/>
    <lineage>
        <taxon>Eukaryota</taxon>
        <taxon>Viridiplantae</taxon>
        <taxon>Streptophyta</taxon>
        <taxon>Embryophyta</taxon>
        <taxon>Tracheophyta</taxon>
        <taxon>Spermatophyta</taxon>
        <taxon>Magnoliopsida</taxon>
        <taxon>eudicotyledons</taxon>
        <taxon>Gunneridae</taxon>
        <taxon>Pentapetalae</taxon>
        <taxon>asterids</taxon>
        <taxon>Ericales</taxon>
        <taxon>Ericaceae</taxon>
        <taxon>Ericoideae</taxon>
        <taxon>Rhodoreae</taxon>
        <taxon>Rhododendron</taxon>
    </lineage>
</organism>
<evidence type="ECO:0000256" key="1">
    <source>
        <dbReference type="SAM" id="MobiDB-lite"/>
    </source>
</evidence>
<keyword evidence="3" id="KW-1185">Reference proteome</keyword>
<proteinExistence type="predicted"/>
<sequence length="280" mass="29680">MADGSISFSDGLGLKAADSNEVLRKQKGINAPLGVTTPTKTSSYGPTSGLSNPKPQSRPPSTVATSSTKQSSPTKSQFIPQSSVYGLHSPKLTSPSRKLQEVFQQESCRLESDERLSRLVGALETEMKQSGVNVNCSPLEAQLKKLKDFCKSHAAVNDTSSSCSPSDELAMVLIPEDALSESADEVFIEDPGNIPPASIDPDPNHYLVAPLPKLTNSFHILEEEDHNEGGIIEAHPPSPLATIDDTLPDFTLTSGGSKKAAKKAAKAARSLSNSKLKGKS</sequence>
<feature type="compositionally biased region" description="Polar residues" evidence="1">
    <location>
        <begin position="36"/>
        <end position="64"/>
    </location>
</feature>
<reference evidence="2" key="1">
    <citation type="submission" date="2020-08" db="EMBL/GenBank/DDBJ databases">
        <title>Plant Genome Project.</title>
        <authorList>
            <person name="Zhang R.-G."/>
        </authorList>
    </citation>
    <scope>NUCLEOTIDE SEQUENCE</scope>
    <source>
        <strain evidence="2">WSP0</strain>
        <tissue evidence="2">Leaf</tissue>
    </source>
</reference>
<feature type="compositionally biased region" description="Polar residues" evidence="1">
    <location>
        <begin position="270"/>
        <end position="280"/>
    </location>
</feature>
<dbReference type="EMBL" id="JACTNZ010000002">
    <property type="protein sequence ID" value="KAG5562045.1"/>
    <property type="molecule type" value="Genomic_DNA"/>
</dbReference>
<accession>A0AAV6LAE0</accession>
<protein>
    <submittedName>
        <fullName evidence="2">Uncharacterized protein</fullName>
    </submittedName>
</protein>
<feature type="region of interest" description="Disordered" evidence="1">
    <location>
        <begin position="1"/>
        <end position="98"/>
    </location>
</feature>
<feature type="region of interest" description="Disordered" evidence="1">
    <location>
        <begin position="229"/>
        <end position="248"/>
    </location>
</feature>
<feature type="region of interest" description="Disordered" evidence="1">
    <location>
        <begin position="254"/>
        <end position="280"/>
    </location>
</feature>
<dbReference type="AlphaFoldDB" id="A0AAV6LAE0"/>
<evidence type="ECO:0000313" key="3">
    <source>
        <dbReference type="Proteomes" id="UP000823749"/>
    </source>
</evidence>
<evidence type="ECO:0000313" key="2">
    <source>
        <dbReference type="EMBL" id="KAG5562045.1"/>
    </source>
</evidence>
<comment type="caution">
    <text evidence="2">The sequence shown here is derived from an EMBL/GenBank/DDBJ whole genome shotgun (WGS) entry which is preliminary data.</text>
</comment>
<dbReference type="Proteomes" id="UP000823749">
    <property type="component" value="Chromosome 2"/>
</dbReference>